<reference evidence="3 4" key="1">
    <citation type="submission" date="2024-10" db="EMBL/GenBank/DDBJ databases">
        <title>Updated reference genomes for cyclostephanoid diatoms.</title>
        <authorList>
            <person name="Roberts W.R."/>
            <person name="Alverson A.J."/>
        </authorList>
    </citation>
    <scope>NUCLEOTIDE SEQUENCE [LARGE SCALE GENOMIC DNA]</scope>
    <source>
        <strain evidence="3 4">AJA276-08</strain>
    </source>
</reference>
<keyword evidence="4" id="KW-1185">Reference proteome</keyword>
<evidence type="ECO:0000313" key="4">
    <source>
        <dbReference type="Proteomes" id="UP001530315"/>
    </source>
</evidence>
<dbReference type="AlphaFoldDB" id="A0ABD3QM68"/>
<name>A0ABD3QM68_9STRA</name>
<dbReference type="EMBL" id="JALLAZ020000196">
    <property type="protein sequence ID" value="KAL3801289.1"/>
    <property type="molecule type" value="Genomic_DNA"/>
</dbReference>
<evidence type="ECO:0000256" key="2">
    <source>
        <dbReference type="SAM" id="Phobius"/>
    </source>
</evidence>
<dbReference type="Proteomes" id="UP001530315">
    <property type="component" value="Unassembled WGS sequence"/>
</dbReference>
<feature type="region of interest" description="Disordered" evidence="1">
    <location>
        <begin position="104"/>
        <end position="144"/>
    </location>
</feature>
<protein>
    <submittedName>
        <fullName evidence="3">Uncharacterized protein</fullName>
    </submittedName>
</protein>
<proteinExistence type="predicted"/>
<comment type="caution">
    <text evidence="3">The sequence shown here is derived from an EMBL/GenBank/DDBJ whole genome shotgun (WGS) entry which is preliminary data.</text>
</comment>
<feature type="transmembrane region" description="Helical" evidence="2">
    <location>
        <begin position="41"/>
        <end position="66"/>
    </location>
</feature>
<evidence type="ECO:0000256" key="1">
    <source>
        <dbReference type="SAM" id="MobiDB-lite"/>
    </source>
</evidence>
<organism evidence="3 4">
    <name type="scientific">Stephanodiscus triporus</name>
    <dbReference type="NCBI Taxonomy" id="2934178"/>
    <lineage>
        <taxon>Eukaryota</taxon>
        <taxon>Sar</taxon>
        <taxon>Stramenopiles</taxon>
        <taxon>Ochrophyta</taxon>
        <taxon>Bacillariophyta</taxon>
        <taxon>Coscinodiscophyceae</taxon>
        <taxon>Thalassiosirophycidae</taxon>
        <taxon>Stephanodiscales</taxon>
        <taxon>Stephanodiscaceae</taxon>
        <taxon>Stephanodiscus</taxon>
    </lineage>
</organism>
<keyword evidence="2" id="KW-1133">Transmembrane helix</keyword>
<gene>
    <name evidence="3" type="ORF">ACHAW5_000750</name>
</gene>
<accession>A0ABD3QM68</accession>
<keyword evidence="2" id="KW-0472">Membrane</keyword>
<keyword evidence="2" id="KW-0812">Transmembrane</keyword>
<sequence>MLSYGEGHDNVDEEAARIFASSDQPNYAKGSCVWLTSSSRLVKLCVLFSILLLLTSVASLALALLLPVQFNFREKIEKGHVISSRTNSSKSDAVIEFANSTSTINSTDPPSAFPLYKPSNWSTPRPTADPTPRPSATLIAKVKH</sequence>
<evidence type="ECO:0000313" key="3">
    <source>
        <dbReference type="EMBL" id="KAL3801289.1"/>
    </source>
</evidence>